<evidence type="ECO:0000313" key="2">
    <source>
        <dbReference type="Proteomes" id="UP001597425"/>
    </source>
</evidence>
<reference evidence="2" key="1">
    <citation type="journal article" date="2019" name="Int. J. Syst. Evol. Microbiol.">
        <title>The Global Catalogue of Microorganisms (GCM) 10K type strain sequencing project: providing services to taxonomists for standard genome sequencing and annotation.</title>
        <authorList>
            <consortium name="The Broad Institute Genomics Platform"/>
            <consortium name="The Broad Institute Genome Sequencing Center for Infectious Disease"/>
            <person name="Wu L."/>
            <person name="Ma J."/>
        </authorList>
    </citation>
    <scope>NUCLEOTIDE SEQUENCE [LARGE SCALE GENOMIC DNA]</scope>
    <source>
        <strain evidence="2">KCTC 12848</strain>
    </source>
</reference>
<dbReference type="PANTHER" id="PTHR47572">
    <property type="entry name" value="LIPOPROTEIN-RELATED"/>
    <property type="match status" value="1"/>
</dbReference>
<dbReference type="InterPro" id="IPR011042">
    <property type="entry name" value="6-blade_b-propeller_TolB-like"/>
</dbReference>
<dbReference type="Proteomes" id="UP001597425">
    <property type="component" value="Unassembled WGS sequence"/>
</dbReference>
<name>A0ABW5EB18_9GAMM</name>
<protein>
    <submittedName>
        <fullName evidence="1">SMP-30/gluconolactonase/LRE family protein</fullName>
    </submittedName>
</protein>
<dbReference type="EMBL" id="JBHUJD010000009">
    <property type="protein sequence ID" value="MFD2310467.1"/>
    <property type="molecule type" value="Genomic_DNA"/>
</dbReference>
<dbReference type="PANTHER" id="PTHR47572:SF4">
    <property type="entry name" value="LACTONASE DRP35"/>
    <property type="match status" value="1"/>
</dbReference>
<keyword evidence="2" id="KW-1185">Reference proteome</keyword>
<accession>A0ABW5EB18</accession>
<comment type="caution">
    <text evidence="1">The sequence shown here is derived from an EMBL/GenBank/DDBJ whole genome shotgun (WGS) entry which is preliminary data.</text>
</comment>
<sequence length="284" mass="31358">MAALSISVAWSAFTPAETAGPVPLWQVNNLDQPESVAADPHGRYLYISNINGQPKEMNGKGYISRVTVDGQVVNRKWLKGFDAPKGMAIAEGRLYVADMQTLHVIDLQQGKVIKHYRAPKAKMLNDVTVAENGAVYVSDLLGGALYRLHQASFQHWFSHPQLPHPNGVLWHEGELLVANWGEGMNNDFSTQTPGTLYRLSIQSETLTPLATGYQLGNLDGIVADGNRLYASDWISGELYRLENNERRKVLQLQAGLADIGGSGNRVIYAPMMMDDQVVAWKMPL</sequence>
<proteinExistence type="predicted"/>
<dbReference type="Gene3D" id="2.120.10.30">
    <property type="entry name" value="TolB, C-terminal domain"/>
    <property type="match status" value="1"/>
</dbReference>
<gene>
    <name evidence="1" type="ORF">ACFSKX_08560</name>
</gene>
<evidence type="ECO:0000313" key="1">
    <source>
        <dbReference type="EMBL" id="MFD2310467.1"/>
    </source>
</evidence>
<organism evidence="1 2">
    <name type="scientific">Microbulbifer halophilus</name>
    <dbReference type="NCBI Taxonomy" id="453963"/>
    <lineage>
        <taxon>Bacteria</taxon>
        <taxon>Pseudomonadati</taxon>
        <taxon>Pseudomonadota</taxon>
        <taxon>Gammaproteobacteria</taxon>
        <taxon>Cellvibrionales</taxon>
        <taxon>Microbulbiferaceae</taxon>
        <taxon>Microbulbifer</taxon>
    </lineage>
</organism>
<dbReference type="SUPFAM" id="SSF63829">
    <property type="entry name" value="Calcium-dependent phosphotriesterase"/>
    <property type="match status" value="1"/>
</dbReference>
<dbReference type="RefSeq" id="WP_265722104.1">
    <property type="nucleotide sequence ID" value="NZ_JAPIVK010000018.1"/>
</dbReference>
<dbReference type="InterPro" id="IPR051262">
    <property type="entry name" value="SMP-30/CGR1_Lactonase"/>
</dbReference>